<evidence type="ECO:0000256" key="1">
    <source>
        <dbReference type="SAM" id="Phobius"/>
    </source>
</evidence>
<gene>
    <name evidence="2" type="ORF">SG34_025290</name>
</gene>
<protein>
    <submittedName>
        <fullName evidence="2">Uncharacterized protein</fullName>
    </submittedName>
</protein>
<proteinExistence type="predicted"/>
<dbReference type="RefSeq" id="WP_044839206.1">
    <property type="nucleotide sequence ID" value="NZ_CP059733.1"/>
</dbReference>
<feature type="transmembrane region" description="Helical" evidence="1">
    <location>
        <begin position="46"/>
        <end position="79"/>
    </location>
</feature>
<sequence length="114" mass="12422">MSFMKSLLLAIIATLFLTYVFGASVIDWFNVDVYMDDELLEPVQAIGFAALFVVVLVIAALAIVLSVFGSIIFIVLLIFGGGLMFMLGMFWPIVLIACAIWLVSRSGRQATHSG</sequence>
<organism evidence="2 3">
    <name type="scientific">Thalassomonas viridans</name>
    <dbReference type="NCBI Taxonomy" id="137584"/>
    <lineage>
        <taxon>Bacteria</taxon>
        <taxon>Pseudomonadati</taxon>
        <taxon>Pseudomonadota</taxon>
        <taxon>Gammaproteobacteria</taxon>
        <taxon>Alteromonadales</taxon>
        <taxon>Colwelliaceae</taxon>
        <taxon>Thalassomonas</taxon>
    </lineage>
</organism>
<dbReference type="AlphaFoldDB" id="A0AAE9Z118"/>
<dbReference type="KEGG" id="tvd:SG34_025290"/>
<keyword evidence="3" id="KW-1185">Reference proteome</keyword>
<evidence type="ECO:0000313" key="3">
    <source>
        <dbReference type="Proteomes" id="UP000032352"/>
    </source>
</evidence>
<keyword evidence="1" id="KW-1133">Transmembrane helix</keyword>
<reference evidence="2 3" key="2">
    <citation type="journal article" date="2022" name="Mar. Drugs">
        <title>Bioassay-Guided Fractionation Leads to the Detection of Cholic Acid Generated by the Rare Thalassomonas sp.</title>
        <authorList>
            <person name="Pheiffer F."/>
            <person name="Schneider Y.K."/>
            <person name="Hansen E.H."/>
            <person name="Andersen J.H."/>
            <person name="Isaksson J."/>
            <person name="Busche T."/>
            <person name="R C."/>
            <person name="Kalinowski J."/>
            <person name="Zyl L.V."/>
            <person name="Trindade M."/>
        </authorList>
    </citation>
    <scope>NUCLEOTIDE SEQUENCE [LARGE SCALE GENOMIC DNA]</scope>
    <source>
        <strain evidence="2 3">XOM25</strain>
    </source>
</reference>
<keyword evidence="1" id="KW-0472">Membrane</keyword>
<name>A0AAE9Z118_9GAMM</name>
<dbReference type="EMBL" id="CP059733">
    <property type="protein sequence ID" value="WDE04608.1"/>
    <property type="molecule type" value="Genomic_DNA"/>
</dbReference>
<reference evidence="2 3" key="1">
    <citation type="journal article" date="2015" name="Genome Announc.">
        <title>Draft Genome Sequences of Marine Isolates of Thalassomonas viridans and Thalassomonas actiniarum.</title>
        <authorList>
            <person name="Olonade I."/>
            <person name="van Zyl L.J."/>
            <person name="Trindade M."/>
        </authorList>
    </citation>
    <scope>NUCLEOTIDE SEQUENCE [LARGE SCALE GENOMIC DNA]</scope>
    <source>
        <strain evidence="2 3">XOM25</strain>
    </source>
</reference>
<dbReference type="Proteomes" id="UP000032352">
    <property type="component" value="Chromosome"/>
</dbReference>
<accession>A0AAE9Z118</accession>
<keyword evidence="1" id="KW-0812">Transmembrane</keyword>
<evidence type="ECO:0000313" key="2">
    <source>
        <dbReference type="EMBL" id="WDE04608.1"/>
    </source>
</evidence>